<dbReference type="Pfam" id="PF12578">
    <property type="entry name" value="3-PAP"/>
    <property type="match status" value="1"/>
</dbReference>
<accession>A0A452J497</accession>
<evidence type="ECO:0000256" key="1">
    <source>
        <dbReference type="ARBA" id="ARBA00007471"/>
    </source>
</evidence>
<feature type="region of interest" description="Disordered" evidence="2">
    <location>
        <begin position="1"/>
        <end position="31"/>
    </location>
</feature>
<feature type="domain" description="Myotubularin phosphatase" evidence="3">
    <location>
        <begin position="209"/>
        <end position="612"/>
    </location>
</feature>
<dbReference type="Proteomes" id="UP000291020">
    <property type="component" value="Unassembled WGS sequence"/>
</dbReference>
<dbReference type="PANTHER" id="PTHR10807">
    <property type="entry name" value="MYOTUBULARIN-RELATED"/>
    <property type="match status" value="1"/>
</dbReference>
<evidence type="ECO:0000256" key="2">
    <source>
        <dbReference type="SAM" id="MobiDB-lite"/>
    </source>
</evidence>
<dbReference type="PANTHER" id="PTHR10807:SF51">
    <property type="entry name" value="MYOTUBULARIN-RELATED PROTEIN 11"/>
    <property type="match status" value="1"/>
</dbReference>
<sequence>MLSGSKNSFKIQQHEPGPALRGPKSSAMNSRRNKNCQAFPCIPGEHVLEAAAHVRKIVRSRDGKGSILGTLYCTNLRVAFVPEPTPGDAVGAPRCSTRLHSEHDVALLCIRRLVAVNSFTKAKVLTASSTLKFIPEELILYCRDFRVLRFRFHDSGLEPRACQVTLAIVQAQGSSSVSAGMWYDTGAIRNLENAWLSTEESSSSSTLLFERPCDWEKELRRLGAAGWRVSPVNERFDMATSLPKYLWVPSRLLDNELKRAFGHFNARRIPRLCWHHPGGSDLLRAAGFHADSDPEKEDVRSVEALMLAGHAQCVIVETAVDLPSPAEIQLSYLKLRALCLPDSSVADEKWLSALEGTRWLEHVRACVRKACEVAVLLAERSRSIMLQESDDRDLNCLLASLIQVLSDPHTRTQSGFQSLLQKEWVVAGHPFLQRLNLLRDNDREEHRASNQIYAPVNGWREPPPLEILQKGGRLVKEKGGPYLPTIWDWALRYTTQQRSQFRNPAYARSRGSTTVPNGKSAPLGGDKLEAALSGSGTMYLFAKGALSPQTHLFPWKNGSLSKKGWWRAQSSESLSEQDRSLRSSPSGCPLQPEGLLLPASVGPLIRLWRRCYLRGSQEVQRGLFASTLGELAEELDLLRGRLTGEGTC</sequence>
<dbReference type="AlphaFoldDB" id="A0A452J497"/>
<organism evidence="4 5">
    <name type="scientific">Gopherus agassizii</name>
    <name type="common">Agassiz's desert tortoise</name>
    <dbReference type="NCBI Taxonomy" id="38772"/>
    <lineage>
        <taxon>Eukaryota</taxon>
        <taxon>Metazoa</taxon>
        <taxon>Chordata</taxon>
        <taxon>Craniata</taxon>
        <taxon>Vertebrata</taxon>
        <taxon>Euteleostomi</taxon>
        <taxon>Archelosauria</taxon>
        <taxon>Testudinata</taxon>
        <taxon>Testudines</taxon>
        <taxon>Cryptodira</taxon>
        <taxon>Durocryptodira</taxon>
        <taxon>Testudinoidea</taxon>
        <taxon>Testudinidae</taxon>
        <taxon>Gopherus</taxon>
    </lineage>
</organism>
<dbReference type="GO" id="GO:0046856">
    <property type="term" value="P:phosphatidylinositol dephosphorylation"/>
    <property type="evidence" value="ECO:0007669"/>
    <property type="project" value="TreeGrafter"/>
</dbReference>
<name>A0A452J497_9SAUR</name>
<dbReference type="InterPro" id="IPR022587">
    <property type="entry name" value="MTMR12-like_C"/>
</dbReference>
<proteinExistence type="inferred from homology"/>
<reference evidence="4" key="3">
    <citation type="submission" date="2025-09" db="UniProtKB">
        <authorList>
            <consortium name="Ensembl"/>
        </authorList>
    </citation>
    <scope>IDENTIFICATION</scope>
</reference>
<dbReference type="InterPro" id="IPR010569">
    <property type="entry name" value="Myotubularin-like_Pase_dom"/>
</dbReference>
<reference evidence="5" key="1">
    <citation type="journal article" date="2017" name="PLoS ONE">
        <title>The Agassiz's desert tortoise genome provides a resource for the conservation of a threatened species.</title>
        <authorList>
            <person name="Tollis M."/>
            <person name="DeNardo D.F."/>
            <person name="Cornelius J.A."/>
            <person name="Dolby G.A."/>
            <person name="Edwards T."/>
            <person name="Henen B.T."/>
            <person name="Karl A.E."/>
            <person name="Murphy R.W."/>
            <person name="Kusumi K."/>
        </authorList>
    </citation>
    <scope>NUCLEOTIDE SEQUENCE [LARGE SCALE GENOMIC DNA]</scope>
</reference>
<dbReference type="Pfam" id="PF06602">
    <property type="entry name" value="Myotub-related"/>
    <property type="match status" value="2"/>
</dbReference>
<dbReference type="SUPFAM" id="SSF50729">
    <property type="entry name" value="PH domain-like"/>
    <property type="match status" value="1"/>
</dbReference>
<protein>
    <recommendedName>
        <fullName evidence="3">Myotubularin phosphatase domain-containing protein</fullName>
    </recommendedName>
</protein>
<evidence type="ECO:0000259" key="3">
    <source>
        <dbReference type="PROSITE" id="PS51339"/>
    </source>
</evidence>
<dbReference type="Ensembl" id="ENSGAGT00000039923.1">
    <property type="protein sequence ID" value="ENSGAGP00000035260.1"/>
    <property type="gene ID" value="ENSGAGG00000025061.1"/>
</dbReference>
<dbReference type="GO" id="GO:0016020">
    <property type="term" value="C:membrane"/>
    <property type="evidence" value="ECO:0007669"/>
    <property type="project" value="TreeGrafter"/>
</dbReference>
<reference evidence="4" key="2">
    <citation type="submission" date="2025-08" db="UniProtKB">
        <authorList>
            <consortium name="Ensembl"/>
        </authorList>
    </citation>
    <scope>IDENTIFICATION</scope>
</reference>
<keyword evidence="5" id="KW-1185">Reference proteome</keyword>
<dbReference type="PROSITE" id="PS51339">
    <property type="entry name" value="PPASE_MYOTUBULARIN"/>
    <property type="match status" value="1"/>
</dbReference>
<dbReference type="SUPFAM" id="SSF52799">
    <property type="entry name" value="(Phosphotyrosine protein) phosphatases II"/>
    <property type="match status" value="1"/>
</dbReference>
<feature type="compositionally biased region" description="Polar residues" evidence="2">
    <location>
        <begin position="1"/>
        <end position="11"/>
    </location>
</feature>
<evidence type="ECO:0000313" key="5">
    <source>
        <dbReference type="Proteomes" id="UP000291020"/>
    </source>
</evidence>
<evidence type="ECO:0000313" key="4">
    <source>
        <dbReference type="Ensembl" id="ENSGAGP00000035260.1"/>
    </source>
</evidence>
<feature type="region of interest" description="Disordered" evidence="2">
    <location>
        <begin position="503"/>
        <end position="522"/>
    </location>
</feature>
<dbReference type="InterPro" id="IPR030564">
    <property type="entry name" value="Myotubularin"/>
</dbReference>
<dbReference type="InterPro" id="IPR029021">
    <property type="entry name" value="Prot-tyrosine_phosphatase-like"/>
</dbReference>
<dbReference type="GO" id="GO:0005737">
    <property type="term" value="C:cytoplasm"/>
    <property type="evidence" value="ECO:0007669"/>
    <property type="project" value="TreeGrafter"/>
</dbReference>
<comment type="similarity">
    <text evidence="1">Belongs to the protein-tyrosine phosphatase family. Non-receptor class myotubularin subfamily.</text>
</comment>